<name>A0AAD7PAZ5_QUISA</name>
<dbReference type="AlphaFoldDB" id="A0AAD7PAZ5"/>
<organism evidence="1 2">
    <name type="scientific">Quillaja saponaria</name>
    <name type="common">Soap bark tree</name>
    <dbReference type="NCBI Taxonomy" id="32244"/>
    <lineage>
        <taxon>Eukaryota</taxon>
        <taxon>Viridiplantae</taxon>
        <taxon>Streptophyta</taxon>
        <taxon>Embryophyta</taxon>
        <taxon>Tracheophyta</taxon>
        <taxon>Spermatophyta</taxon>
        <taxon>Magnoliopsida</taxon>
        <taxon>eudicotyledons</taxon>
        <taxon>Gunneridae</taxon>
        <taxon>Pentapetalae</taxon>
        <taxon>rosids</taxon>
        <taxon>fabids</taxon>
        <taxon>Fabales</taxon>
        <taxon>Quillajaceae</taxon>
        <taxon>Quillaja</taxon>
    </lineage>
</organism>
<dbReference type="Proteomes" id="UP001163823">
    <property type="component" value="Chromosome 12"/>
</dbReference>
<dbReference type="KEGG" id="qsa:O6P43_028723"/>
<proteinExistence type="predicted"/>
<protein>
    <submittedName>
        <fullName evidence="1">Uncharacterized protein</fullName>
    </submittedName>
</protein>
<gene>
    <name evidence="1" type="ORF">O6P43_028723</name>
</gene>
<keyword evidence="2" id="KW-1185">Reference proteome</keyword>
<accession>A0AAD7PAZ5</accession>
<sequence length="103" mass="12008">MADAVPSELPLPCAPGLKCLVLAVHENWGSVLNLITASNPDLHHSFKRDCFFHDHFPKGGLRNRSGGKWPLHWSLRSISYDTWKLFWLKRKMKQRRHRKCVPH</sequence>
<evidence type="ECO:0000313" key="2">
    <source>
        <dbReference type="Proteomes" id="UP001163823"/>
    </source>
</evidence>
<dbReference type="EMBL" id="JARAOO010000012">
    <property type="protein sequence ID" value="KAJ7948209.1"/>
    <property type="molecule type" value="Genomic_DNA"/>
</dbReference>
<evidence type="ECO:0000313" key="1">
    <source>
        <dbReference type="EMBL" id="KAJ7948209.1"/>
    </source>
</evidence>
<reference evidence="1" key="1">
    <citation type="journal article" date="2023" name="Science">
        <title>Elucidation of the pathway for biosynthesis of saponin adjuvants from the soapbark tree.</title>
        <authorList>
            <person name="Reed J."/>
            <person name="Orme A."/>
            <person name="El-Demerdash A."/>
            <person name="Owen C."/>
            <person name="Martin L.B.B."/>
            <person name="Misra R.C."/>
            <person name="Kikuchi S."/>
            <person name="Rejzek M."/>
            <person name="Martin A.C."/>
            <person name="Harkess A."/>
            <person name="Leebens-Mack J."/>
            <person name="Louveau T."/>
            <person name="Stephenson M.J."/>
            <person name="Osbourn A."/>
        </authorList>
    </citation>
    <scope>NUCLEOTIDE SEQUENCE</scope>
    <source>
        <strain evidence="1">S10</strain>
    </source>
</reference>
<comment type="caution">
    <text evidence="1">The sequence shown here is derived from an EMBL/GenBank/DDBJ whole genome shotgun (WGS) entry which is preliminary data.</text>
</comment>